<accession>G2PHP8</accession>
<organism evidence="2 3">
    <name type="scientific">Streptomyces violaceusniger (strain Tu 4113)</name>
    <dbReference type="NCBI Taxonomy" id="653045"/>
    <lineage>
        <taxon>Bacteria</taxon>
        <taxon>Bacillati</taxon>
        <taxon>Actinomycetota</taxon>
        <taxon>Actinomycetes</taxon>
        <taxon>Kitasatosporales</taxon>
        <taxon>Streptomycetaceae</taxon>
        <taxon>Streptomyces</taxon>
        <taxon>Streptomyces violaceusniger group</taxon>
    </lineage>
</organism>
<feature type="compositionally biased region" description="Basic and acidic residues" evidence="1">
    <location>
        <begin position="537"/>
        <end position="548"/>
    </location>
</feature>
<protein>
    <submittedName>
        <fullName evidence="2">Uncharacterized protein</fullName>
    </submittedName>
</protein>
<reference evidence="2" key="1">
    <citation type="submission" date="2011-08" db="EMBL/GenBank/DDBJ databases">
        <title>Complete sequence of plasmid 2 of Streptomyces violaceusniger Tu 4113.</title>
        <authorList>
            <consortium name="US DOE Joint Genome Institute"/>
            <person name="Lucas S."/>
            <person name="Han J."/>
            <person name="Lapidus A."/>
            <person name="Cheng J.-F."/>
            <person name="Goodwin L."/>
            <person name="Pitluck S."/>
            <person name="Peters L."/>
            <person name="Ivanova N."/>
            <person name="Daligault H."/>
            <person name="Detter J.C."/>
            <person name="Han C."/>
            <person name="Tapia R."/>
            <person name="Land M."/>
            <person name="Hauser L."/>
            <person name="Kyrpides N."/>
            <person name="Ivanova N."/>
            <person name="Pagani I."/>
            <person name="Hagen A."/>
            <person name="Katz L."/>
            <person name="Fiedler H.-P."/>
            <person name="Keasling J."/>
            <person name="Fortman J."/>
            <person name="Woyke T."/>
        </authorList>
    </citation>
    <scope>NUCLEOTIDE SEQUENCE [LARGE SCALE GENOMIC DNA]</scope>
    <source>
        <strain evidence="2">Tu 4113</strain>
        <plasmid evidence="2">pSTRVI02</plasmid>
    </source>
</reference>
<sequence length="571" mass="62123">MTTPVQLPMCDVGEERSARAWLRRYLAAQPDLFDLRGELARWDAAAEEGRGALRLMSADTLTDFVADRVDTVKVSSSGTSRSVLLPSRLAKALLRTAGAGFRECTGVVRWPIVRPDGTIAANRGYDPATRLVVAPVEDVKPVPDRPTGDDVSAALAALGRLFGAFPYAAPSDYAATLGMYLGPLLRHFLPAKTRSPLHLVTATGPGSGKSYLSAEGLEVLYGARRLSADQSTRELGKTIIAALEKKADTGVIAFDNFATGGRITGAQWARWITEPVISGRVIGTGRTPEIPNDYVWTVNGNQIRVGEDMARRTVVISLASDADDPSQVAHSFDFLEELNGRRGEVLWSLLVLVRNWTAAPAESRTVRAVQLGQFSAWMTAVASILDAAGVEGFNEDRAERMAQMDEQAADYSRFYATVRDLLGGGWLRAAQITRVPVLQDLIPRVEGSEDARIGHRALGRRVLRPQVGRVYGGMKIEERWDNHSKSWVYRVVLIAARRIANAARRVADRVGVVTAAVRMRAAARPERPARTWPQVRGDAERRRQAARGVRVEGDQFARAAAALDGLGPSTA</sequence>
<evidence type="ECO:0000313" key="2">
    <source>
        <dbReference type="EMBL" id="AEM88849.1"/>
    </source>
</evidence>
<dbReference type="RefSeq" id="WP_014043784.1">
    <property type="nucleotide sequence ID" value="NC_015952.1"/>
</dbReference>
<dbReference type="Proteomes" id="UP000008703">
    <property type="component" value="Plasmid pSTRVI02"/>
</dbReference>
<name>G2PHP8_STRV4</name>
<proteinExistence type="predicted"/>
<dbReference type="eggNOG" id="COG4643">
    <property type="taxonomic scope" value="Bacteria"/>
</dbReference>
<geneLocation type="plasmid" evidence="2 3">
    <name>pSTRVI02</name>
</geneLocation>
<evidence type="ECO:0000313" key="3">
    <source>
        <dbReference type="Proteomes" id="UP000008703"/>
    </source>
</evidence>
<feature type="region of interest" description="Disordered" evidence="1">
    <location>
        <begin position="528"/>
        <end position="548"/>
    </location>
</feature>
<dbReference type="EMBL" id="CP002996">
    <property type="protein sequence ID" value="AEM88849.1"/>
    <property type="molecule type" value="Genomic_DNA"/>
</dbReference>
<keyword evidence="2" id="KW-0614">Plasmid</keyword>
<gene>
    <name evidence="2" type="ORF">Strvi_0073</name>
</gene>
<keyword evidence="3" id="KW-1185">Reference proteome</keyword>
<evidence type="ECO:0000256" key="1">
    <source>
        <dbReference type="SAM" id="MobiDB-lite"/>
    </source>
</evidence>
<dbReference type="AlphaFoldDB" id="G2PHP8"/>
<dbReference type="HOGENOM" id="CLU_477273_0_0_11"/>
<dbReference type="KEGG" id="svl:Strvi_0073"/>